<dbReference type="NCBIfam" id="TIGR01640">
    <property type="entry name" value="F_box_assoc_1"/>
    <property type="match status" value="1"/>
</dbReference>
<proteinExistence type="predicted"/>
<dbReference type="InterPro" id="IPR001810">
    <property type="entry name" value="F-box_dom"/>
</dbReference>
<dbReference type="PANTHER" id="PTHR31672">
    <property type="entry name" value="BNACNNG10540D PROTEIN"/>
    <property type="match status" value="1"/>
</dbReference>
<keyword evidence="5" id="KW-1185">Reference proteome</keyword>
<dbReference type="EMBL" id="JACBKZ010000001">
    <property type="protein sequence ID" value="KAF5961158.1"/>
    <property type="molecule type" value="Genomic_DNA"/>
</dbReference>
<comment type="caution">
    <text evidence="4">The sequence shown here is derived from an EMBL/GenBank/DDBJ whole genome shotgun (WGS) entry which is preliminary data.</text>
</comment>
<evidence type="ECO:0000313" key="4">
    <source>
        <dbReference type="EMBL" id="KAF5961158.1"/>
    </source>
</evidence>
<keyword evidence="1" id="KW-0472">Membrane</keyword>
<dbReference type="Proteomes" id="UP000593564">
    <property type="component" value="Unassembled WGS sequence"/>
</dbReference>
<evidence type="ECO:0000259" key="3">
    <source>
        <dbReference type="Pfam" id="PF08268"/>
    </source>
</evidence>
<dbReference type="Gene3D" id="1.20.1280.50">
    <property type="match status" value="1"/>
</dbReference>
<keyword evidence="1" id="KW-0812">Transmembrane</keyword>
<reference evidence="5" key="1">
    <citation type="journal article" date="2020" name="Nat. Commun.">
        <title>Genome assembly of wild tea tree DASZ reveals pedigree and selection history of tea varieties.</title>
        <authorList>
            <person name="Zhang W."/>
            <person name="Zhang Y."/>
            <person name="Qiu H."/>
            <person name="Guo Y."/>
            <person name="Wan H."/>
            <person name="Zhang X."/>
            <person name="Scossa F."/>
            <person name="Alseekh S."/>
            <person name="Zhang Q."/>
            <person name="Wang P."/>
            <person name="Xu L."/>
            <person name="Schmidt M.H."/>
            <person name="Jia X."/>
            <person name="Li D."/>
            <person name="Zhu A."/>
            <person name="Guo F."/>
            <person name="Chen W."/>
            <person name="Ni D."/>
            <person name="Usadel B."/>
            <person name="Fernie A.R."/>
            <person name="Wen W."/>
        </authorList>
    </citation>
    <scope>NUCLEOTIDE SEQUENCE [LARGE SCALE GENOMIC DNA]</scope>
    <source>
        <strain evidence="5">cv. G240</strain>
    </source>
</reference>
<feature type="transmembrane region" description="Helical" evidence="1">
    <location>
        <begin position="268"/>
        <end position="290"/>
    </location>
</feature>
<dbReference type="InterPro" id="IPR017451">
    <property type="entry name" value="F-box-assoc_interact_dom"/>
</dbReference>
<evidence type="ECO:0000313" key="5">
    <source>
        <dbReference type="Proteomes" id="UP000593564"/>
    </source>
</evidence>
<dbReference type="Pfam" id="PF00646">
    <property type="entry name" value="F-box"/>
    <property type="match status" value="1"/>
</dbReference>
<dbReference type="SUPFAM" id="SSF81383">
    <property type="entry name" value="F-box domain"/>
    <property type="match status" value="1"/>
</dbReference>
<dbReference type="CDD" id="cd22157">
    <property type="entry name" value="F-box_AtFBW1-like"/>
    <property type="match status" value="1"/>
</dbReference>
<sequence>MVLAEVPEEVMMSEILTRLPVRSVLRFRCVCKQWCSSMATPQFIREHLRKSKSSSSSNNRRIMIAGYDNSGFVFKSMSVYSKPPFTGCLVAYNNYPWSNRNPARIQGSCDGLFCLTTRRVPGIHIWNPSTREHKTLPSFMKKGWCGFGFGYDHSIHAFKVFAMRSCGVEQIQVHVYTLETTTTTTTTTSRSGSLLSDDSCSEDLYQIPSDSDSDDPGPFYYSEYEYLYESESESETESEFESVFWRRIQDFPYHPPPCSPGKLVNGALHWPVILAPRLLLLLLLLLSFTWRFENCFY</sequence>
<dbReference type="InterPro" id="IPR036047">
    <property type="entry name" value="F-box-like_dom_sf"/>
</dbReference>
<feature type="domain" description="F-box associated beta-propeller type 3" evidence="3">
    <location>
        <begin position="80"/>
        <end position="181"/>
    </location>
</feature>
<dbReference type="InterPro" id="IPR013187">
    <property type="entry name" value="F-box-assoc_dom_typ3"/>
</dbReference>
<evidence type="ECO:0000259" key="2">
    <source>
        <dbReference type="Pfam" id="PF00646"/>
    </source>
</evidence>
<gene>
    <name evidence="4" type="ORF">HYC85_002367</name>
</gene>
<evidence type="ECO:0000256" key="1">
    <source>
        <dbReference type="SAM" id="Phobius"/>
    </source>
</evidence>
<name>A0A7J7IAC9_CAMSI</name>
<feature type="domain" description="F-box" evidence="2">
    <location>
        <begin position="11"/>
        <end position="43"/>
    </location>
</feature>
<keyword evidence="1" id="KW-1133">Transmembrane helix</keyword>
<reference evidence="4 5" key="2">
    <citation type="submission" date="2020-07" db="EMBL/GenBank/DDBJ databases">
        <title>Genome assembly of wild tea tree DASZ reveals pedigree and selection history of tea varieties.</title>
        <authorList>
            <person name="Zhang W."/>
        </authorList>
    </citation>
    <scope>NUCLEOTIDE SEQUENCE [LARGE SCALE GENOMIC DNA]</scope>
    <source>
        <strain evidence="5">cv. G240</strain>
        <tissue evidence="4">Leaf</tissue>
    </source>
</reference>
<dbReference type="AlphaFoldDB" id="A0A7J7IAC9"/>
<organism evidence="4 5">
    <name type="scientific">Camellia sinensis</name>
    <name type="common">Tea plant</name>
    <name type="synonym">Thea sinensis</name>
    <dbReference type="NCBI Taxonomy" id="4442"/>
    <lineage>
        <taxon>Eukaryota</taxon>
        <taxon>Viridiplantae</taxon>
        <taxon>Streptophyta</taxon>
        <taxon>Embryophyta</taxon>
        <taxon>Tracheophyta</taxon>
        <taxon>Spermatophyta</taxon>
        <taxon>Magnoliopsida</taxon>
        <taxon>eudicotyledons</taxon>
        <taxon>Gunneridae</taxon>
        <taxon>Pentapetalae</taxon>
        <taxon>asterids</taxon>
        <taxon>Ericales</taxon>
        <taxon>Theaceae</taxon>
        <taxon>Camellia</taxon>
    </lineage>
</organism>
<dbReference type="InterPro" id="IPR050796">
    <property type="entry name" value="SCF_F-box_component"/>
</dbReference>
<accession>A0A7J7IAC9</accession>
<protein>
    <recommendedName>
        <fullName evidence="6">F-box domain-containing protein</fullName>
    </recommendedName>
</protein>
<evidence type="ECO:0008006" key="6">
    <source>
        <dbReference type="Google" id="ProtNLM"/>
    </source>
</evidence>
<dbReference type="PANTHER" id="PTHR31672:SF13">
    <property type="entry name" value="F-BOX PROTEIN CPR30-LIKE"/>
    <property type="match status" value="1"/>
</dbReference>
<dbReference type="Pfam" id="PF08268">
    <property type="entry name" value="FBA_3"/>
    <property type="match status" value="1"/>
</dbReference>